<proteinExistence type="predicted"/>
<dbReference type="RefSeq" id="WP_081147338.1">
    <property type="nucleotide sequence ID" value="NZ_LVYD01000043.1"/>
</dbReference>
<dbReference type="EMBL" id="LVYD01000043">
    <property type="protein sequence ID" value="OQP64158.1"/>
    <property type="molecule type" value="Genomic_DNA"/>
</dbReference>
<reference evidence="2 3" key="1">
    <citation type="submission" date="2016-03" db="EMBL/GenBank/DDBJ databases">
        <title>Niastella vici sp. nov., isolated from farmland soil.</title>
        <authorList>
            <person name="Chen L."/>
            <person name="Wang D."/>
            <person name="Yang S."/>
            <person name="Wang G."/>
        </authorList>
    </citation>
    <scope>NUCLEOTIDE SEQUENCE [LARGE SCALE GENOMIC DNA]</scope>
    <source>
        <strain evidence="2 3">DJ57</strain>
    </source>
</reference>
<sequence>MKARLQYLLFAFLFAWPVIAMQSCLPFLNAGASCNSTGQNAHYSAATPAEFSEFNPRPQAIPLQRKRLHEISGIAASLQYKNRLYVQEDNGHPNYLYVTNSRGDDVGRLLISKSLNRDWEDIAVGPGPLPQQQYIYIADIGDNHAWRCRIQIYRLPEPELEGRVVPVHKIVKGVDVITLKYPDRSHNAETILLDPFTRDLYIATKEDDSCRIFVARYPQSTRNTITLEPVIKLPFHLVTSGNIASNGQEILLRNEQLYWYWKRSPGETVAAALSRPPQEIVPGINEPQGEAICFTADRQGYFTCSEVHGKQEPVIYFYKRGIITMQAKNP</sequence>
<dbReference type="STRING" id="1703345.A3860_22395"/>
<feature type="chain" id="PRO_5012799870" description="PE-PGRS family protein" evidence="1">
    <location>
        <begin position="21"/>
        <end position="330"/>
    </location>
</feature>
<keyword evidence="3" id="KW-1185">Reference proteome</keyword>
<comment type="caution">
    <text evidence="2">The sequence shown here is derived from an EMBL/GenBank/DDBJ whole genome shotgun (WGS) entry which is preliminary data.</text>
</comment>
<name>A0A1V9G0W9_9BACT</name>
<dbReference type="Proteomes" id="UP000192796">
    <property type="component" value="Unassembled WGS sequence"/>
</dbReference>
<dbReference type="SUPFAM" id="SSF63825">
    <property type="entry name" value="YWTD domain"/>
    <property type="match status" value="1"/>
</dbReference>
<evidence type="ECO:0000256" key="1">
    <source>
        <dbReference type="SAM" id="SignalP"/>
    </source>
</evidence>
<dbReference type="AlphaFoldDB" id="A0A1V9G0W9"/>
<keyword evidence="1" id="KW-0732">Signal</keyword>
<gene>
    <name evidence="2" type="ORF">A3860_22395</name>
</gene>
<evidence type="ECO:0000313" key="2">
    <source>
        <dbReference type="EMBL" id="OQP64158.1"/>
    </source>
</evidence>
<feature type="signal peptide" evidence="1">
    <location>
        <begin position="1"/>
        <end position="20"/>
    </location>
</feature>
<evidence type="ECO:0008006" key="4">
    <source>
        <dbReference type="Google" id="ProtNLM"/>
    </source>
</evidence>
<accession>A0A1V9G0W9</accession>
<dbReference type="PROSITE" id="PS51257">
    <property type="entry name" value="PROKAR_LIPOPROTEIN"/>
    <property type="match status" value="1"/>
</dbReference>
<organism evidence="2 3">
    <name type="scientific">Niastella vici</name>
    <dbReference type="NCBI Taxonomy" id="1703345"/>
    <lineage>
        <taxon>Bacteria</taxon>
        <taxon>Pseudomonadati</taxon>
        <taxon>Bacteroidota</taxon>
        <taxon>Chitinophagia</taxon>
        <taxon>Chitinophagales</taxon>
        <taxon>Chitinophagaceae</taxon>
        <taxon>Niastella</taxon>
    </lineage>
</organism>
<evidence type="ECO:0000313" key="3">
    <source>
        <dbReference type="Proteomes" id="UP000192796"/>
    </source>
</evidence>
<protein>
    <recommendedName>
        <fullName evidence="4">PE-PGRS family protein</fullName>
    </recommendedName>
</protein>
<dbReference type="OrthoDB" id="9798438at2"/>